<evidence type="ECO:0000313" key="2">
    <source>
        <dbReference type="EMBL" id="MBM6703645.1"/>
    </source>
</evidence>
<sequence>MAASQGGSILRYQDTNEIAVLIDADNTQLSKLEFVLREISTRGRIVVKRAYGNWTKPTLGNWDKVLNELAIKAEQQFDYVSGKNATDIALTIDAMDLLARRLYDTFVLVSSDSDFTPLAVKLRESGVEVIGVGTRQTSPSFRNACDVFLFLENLGDNLSPAEAAAADENEMQVVHELLVRACENFSDESGWTNMATAGNYLRRAKPDFDCRNFGFDKLSNLIEAFPQYYEVHRASRPNGPDILYYRVY</sequence>
<keyword evidence="3" id="KW-1185">Reference proteome</keyword>
<reference evidence="2 3" key="1">
    <citation type="journal article" date="2021" name="Sci. Rep.">
        <title>The distribution of antibiotic resistance genes in chicken gut microbiota commensals.</title>
        <authorList>
            <person name="Juricova H."/>
            <person name="Matiasovicova J."/>
            <person name="Kubasova T."/>
            <person name="Cejkova D."/>
            <person name="Rychlik I."/>
        </authorList>
    </citation>
    <scope>NUCLEOTIDE SEQUENCE [LARGE SCALE GENOMIC DNA]</scope>
    <source>
        <strain evidence="2 3">An829</strain>
    </source>
</reference>
<dbReference type="Gene3D" id="3.40.50.1010">
    <property type="entry name" value="5'-nuclease"/>
    <property type="match status" value="1"/>
</dbReference>
<comment type="caution">
    <text evidence="2">The sequence shown here is derived from an EMBL/GenBank/DDBJ whole genome shotgun (WGS) entry which is preliminary data.</text>
</comment>
<name>A0ABS2DSF1_9BURK</name>
<dbReference type="InterPro" id="IPR021139">
    <property type="entry name" value="NYN"/>
</dbReference>
<evidence type="ECO:0000313" key="3">
    <source>
        <dbReference type="Proteomes" id="UP000715095"/>
    </source>
</evidence>
<dbReference type="Pfam" id="PF01936">
    <property type="entry name" value="NYN"/>
    <property type="match status" value="1"/>
</dbReference>
<dbReference type="PANTHER" id="PTHR35811:SF1">
    <property type="entry name" value="HTH OST-TYPE DOMAIN-CONTAINING PROTEIN"/>
    <property type="match status" value="1"/>
</dbReference>
<accession>A0ABS2DSF1</accession>
<dbReference type="Gene3D" id="3.30.420.610">
    <property type="entry name" value="LOTUS domain-like"/>
    <property type="match status" value="1"/>
</dbReference>
<gene>
    <name evidence="2" type="ORF">H6A60_03970</name>
</gene>
<proteinExistence type="predicted"/>
<dbReference type="InterPro" id="IPR041966">
    <property type="entry name" value="LOTUS-like"/>
</dbReference>
<dbReference type="PANTHER" id="PTHR35811">
    <property type="entry name" value="SLR1870 PROTEIN"/>
    <property type="match status" value="1"/>
</dbReference>
<dbReference type="Proteomes" id="UP000715095">
    <property type="component" value="Unassembled WGS sequence"/>
</dbReference>
<feature type="domain" description="HTH OST-type" evidence="1">
    <location>
        <begin position="170"/>
        <end position="248"/>
    </location>
</feature>
<dbReference type="CDD" id="cd11297">
    <property type="entry name" value="PIN_LabA-like_N_1"/>
    <property type="match status" value="1"/>
</dbReference>
<dbReference type="EMBL" id="JACJJC010000004">
    <property type="protein sequence ID" value="MBM6703645.1"/>
    <property type="molecule type" value="Genomic_DNA"/>
</dbReference>
<dbReference type="InterPro" id="IPR025605">
    <property type="entry name" value="OST-HTH/LOTUS_dom"/>
</dbReference>
<dbReference type="CDD" id="cd10146">
    <property type="entry name" value="LabA_like_C"/>
    <property type="match status" value="1"/>
</dbReference>
<organism evidence="2 3">
    <name type="scientific">Sutterella massiliensis</name>
    <dbReference type="NCBI Taxonomy" id="1816689"/>
    <lineage>
        <taxon>Bacteria</taxon>
        <taxon>Pseudomonadati</taxon>
        <taxon>Pseudomonadota</taxon>
        <taxon>Betaproteobacteria</taxon>
        <taxon>Burkholderiales</taxon>
        <taxon>Sutterellaceae</taxon>
        <taxon>Sutterella</taxon>
    </lineage>
</organism>
<protein>
    <submittedName>
        <fullName evidence="2">NYN domain-containing protein</fullName>
    </submittedName>
</protein>
<dbReference type="Pfam" id="PF12872">
    <property type="entry name" value="OST-HTH"/>
    <property type="match status" value="1"/>
</dbReference>
<evidence type="ECO:0000259" key="1">
    <source>
        <dbReference type="PROSITE" id="PS51644"/>
    </source>
</evidence>
<dbReference type="PROSITE" id="PS51644">
    <property type="entry name" value="HTH_OST"/>
    <property type="match status" value="1"/>
</dbReference>